<dbReference type="InterPro" id="IPR005502">
    <property type="entry name" value="Ribosyl_crysJ1"/>
</dbReference>
<evidence type="ECO:0000313" key="1">
    <source>
        <dbReference type="EMBL" id="MBM7562717.1"/>
    </source>
</evidence>
<organism evidence="1 2">
    <name type="scientific">Fusibacter tunisiensis</name>
    <dbReference type="NCBI Taxonomy" id="1008308"/>
    <lineage>
        <taxon>Bacteria</taxon>
        <taxon>Bacillati</taxon>
        <taxon>Bacillota</taxon>
        <taxon>Clostridia</taxon>
        <taxon>Eubacteriales</taxon>
        <taxon>Eubacteriales Family XII. Incertae Sedis</taxon>
        <taxon>Fusibacter</taxon>
    </lineage>
</organism>
<accession>A0ABS2MTI5</accession>
<comment type="caution">
    <text evidence="1">The sequence shown here is derived from an EMBL/GenBank/DDBJ whole genome shotgun (WGS) entry which is preliminary data.</text>
</comment>
<gene>
    <name evidence="1" type="ORF">JOC49_002278</name>
</gene>
<keyword evidence="2" id="KW-1185">Reference proteome</keyword>
<name>A0ABS2MTI5_9FIRM</name>
<reference evidence="1 2" key="1">
    <citation type="submission" date="2021-01" db="EMBL/GenBank/DDBJ databases">
        <title>Genomic Encyclopedia of Type Strains, Phase IV (KMG-IV): sequencing the most valuable type-strain genomes for metagenomic binning, comparative biology and taxonomic classification.</title>
        <authorList>
            <person name="Goeker M."/>
        </authorList>
    </citation>
    <scope>NUCLEOTIDE SEQUENCE [LARGE SCALE GENOMIC DNA]</scope>
    <source>
        <strain evidence="1 2">DSM 24436</strain>
    </source>
</reference>
<sequence>MIGAIIGDIVGSRFEFNNHKSKEFEFFTDECFVTDDSIMTLAVAKALMETERAFKKGEENFRLNNDYLDKLAENAVIYMQSIGRKYPNCGYGGRFGQWIFSENPCPYESYGNGAAMRISPVAEIAESVEELKALSKAVTGVSHNHVEGLKGAEATAMAIFLARTGHGKDKIRKVVSDQYYNLDFCLDDIRATYRFNETCQETVPQAIQAFLESESFEETIRNAISLGGDSDTLAAIAGSIADAYYGVPDAMVEKALEYLEDEFFEIYDEWNKTK</sequence>
<dbReference type="Proteomes" id="UP000767854">
    <property type="component" value="Unassembled WGS sequence"/>
</dbReference>
<dbReference type="SUPFAM" id="SSF101478">
    <property type="entry name" value="ADP-ribosylglycohydrolase"/>
    <property type="match status" value="1"/>
</dbReference>
<dbReference type="EMBL" id="JAFBDT010000027">
    <property type="protein sequence ID" value="MBM7562717.1"/>
    <property type="molecule type" value="Genomic_DNA"/>
</dbReference>
<protein>
    <submittedName>
        <fullName evidence="1">ADP-ribosylglycohydrolase</fullName>
    </submittedName>
</protein>
<dbReference type="InterPro" id="IPR036705">
    <property type="entry name" value="Ribosyl_crysJ1_sf"/>
</dbReference>
<evidence type="ECO:0000313" key="2">
    <source>
        <dbReference type="Proteomes" id="UP000767854"/>
    </source>
</evidence>
<dbReference type="Pfam" id="PF03747">
    <property type="entry name" value="ADP_ribosyl_GH"/>
    <property type="match status" value="1"/>
</dbReference>
<dbReference type="InterPro" id="IPR050792">
    <property type="entry name" value="ADP-ribosylglycohydrolase"/>
</dbReference>
<proteinExistence type="predicted"/>
<dbReference type="PANTHER" id="PTHR16222:SF12">
    <property type="entry name" value="ADP-RIBOSYLGLYCOHYDROLASE-RELATED"/>
    <property type="match status" value="1"/>
</dbReference>
<dbReference type="Gene3D" id="1.10.4080.10">
    <property type="entry name" value="ADP-ribosylation/Crystallin J1"/>
    <property type="match status" value="1"/>
</dbReference>
<dbReference type="PANTHER" id="PTHR16222">
    <property type="entry name" value="ADP-RIBOSYLGLYCOHYDROLASE"/>
    <property type="match status" value="1"/>
</dbReference>